<dbReference type="OrthoDB" id="9808948at2"/>
<evidence type="ECO:0000259" key="2">
    <source>
        <dbReference type="Pfam" id="PF02563"/>
    </source>
</evidence>
<dbReference type="RefSeq" id="WP_107284415.1">
    <property type="nucleotide sequence ID" value="NZ_PYMC01000013.1"/>
</dbReference>
<dbReference type="PANTHER" id="PTHR33619:SF3">
    <property type="entry name" value="POLYSACCHARIDE EXPORT PROTEIN GFCE-RELATED"/>
    <property type="match status" value="1"/>
</dbReference>
<evidence type="ECO:0000313" key="4">
    <source>
        <dbReference type="EMBL" id="PSW03723.1"/>
    </source>
</evidence>
<dbReference type="InterPro" id="IPR049712">
    <property type="entry name" value="Poly_export"/>
</dbReference>
<evidence type="ECO:0000256" key="1">
    <source>
        <dbReference type="ARBA" id="ARBA00022729"/>
    </source>
</evidence>
<dbReference type="PANTHER" id="PTHR33619">
    <property type="entry name" value="POLYSACCHARIDE EXPORT PROTEIN GFCE-RELATED"/>
    <property type="match status" value="1"/>
</dbReference>
<dbReference type="Gene3D" id="3.30.1950.10">
    <property type="entry name" value="wza like domain"/>
    <property type="match status" value="1"/>
</dbReference>
<comment type="caution">
    <text evidence="4">The sequence shown here is derived from an EMBL/GenBank/DDBJ whole genome shotgun (WGS) entry which is preliminary data.</text>
</comment>
<keyword evidence="1" id="KW-0732">Signal</keyword>
<evidence type="ECO:0000313" key="5">
    <source>
        <dbReference type="Proteomes" id="UP000240904"/>
    </source>
</evidence>
<evidence type="ECO:0000259" key="3">
    <source>
        <dbReference type="Pfam" id="PF10531"/>
    </source>
</evidence>
<dbReference type="Gene3D" id="3.10.560.10">
    <property type="entry name" value="Outer membrane lipoprotein wza domain like"/>
    <property type="match status" value="1"/>
</dbReference>
<reference evidence="4 5" key="1">
    <citation type="submission" date="2018-03" db="EMBL/GenBank/DDBJ databases">
        <title>Whole genome sequencing of Histamine producing bacteria.</title>
        <authorList>
            <person name="Butler K."/>
        </authorList>
    </citation>
    <scope>NUCLEOTIDE SEQUENCE [LARGE SCALE GENOMIC DNA]</scope>
    <source>
        <strain evidence="4 5">DSM 16190</strain>
    </source>
</reference>
<dbReference type="InterPro" id="IPR003715">
    <property type="entry name" value="Poly_export_N"/>
</dbReference>
<dbReference type="GO" id="GO:0015159">
    <property type="term" value="F:polysaccharide transmembrane transporter activity"/>
    <property type="evidence" value="ECO:0007669"/>
    <property type="project" value="InterPro"/>
</dbReference>
<dbReference type="InterPro" id="IPR019554">
    <property type="entry name" value="Soluble_ligand-bd"/>
</dbReference>
<feature type="domain" description="Polysaccharide export protein N-terminal" evidence="2">
    <location>
        <begin position="31"/>
        <end position="104"/>
    </location>
</feature>
<dbReference type="Pfam" id="PF02563">
    <property type="entry name" value="Poly_export"/>
    <property type="match status" value="1"/>
</dbReference>
<gene>
    <name evidence="4" type="ORF">C9I89_16455</name>
</gene>
<dbReference type="Pfam" id="PF10531">
    <property type="entry name" value="SLBB"/>
    <property type="match status" value="1"/>
</dbReference>
<sequence length="184" mass="20312">MKYYDRFFILGIVLITLLSSLQAFGQGRGDDSYILGSGDRIAISVFGEDDLSTDVVIPDTGKIKYPFIGELQVAGLTIFELDKRITQRLKGPYFVNPEVIVSIKEYRPFYVHGEVNAPGGFQYRPGLSVQHAVALAGGFTNRAARDKITIVRAGKQGNKYNSVPVKLNDSVKAGDLITVERSFF</sequence>
<dbReference type="EMBL" id="PYMC01000013">
    <property type="protein sequence ID" value="PSW03723.1"/>
    <property type="molecule type" value="Genomic_DNA"/>
</dbReference>
<dbReference type="Proteomes" id="UP000240904">
    <property type="component" value="Unassembled WGS sequence"/>
</dbReference>
<protein>
    <submittedName>
        <fullName evidence="4">Capsular biosynthesis protein</fullName>
    </submittedName>
</protein>
<organism evidence="4 5">
    <name type="scientific">Photobacterium lipolyticum</name>
    <dbReference type="NCBI Taxonomy" id="266810"/>
    <lineage>
        <taxon>Bacteria</taxon>
        <taxon>Pseudomonadati</taxon>
        <taxon>Pseudomonadota</taxon>
        <taxon>Gammaproteobacteria</taxon>
        <taxon>Vibrionales</taxon>
        <taxon>Vibrionaceae</taxon>
        <taxon>Photobacterium</taxon>
    </lineage>
</organism>
<dbReference type="AlphaFoldDB" id="A0A2T3MV30"/>
<feature type="domain" description="Soluble ligand binding" evidence="3">
    <location>
        <begin position="109"/>
        <end position="158"/>
    </location>
</feature>
<name>A0A2T3MV30_9GAMM</name>
<accession>A0A2T3MV30</accession>
<proteinExistence type="predicted"/>
<keyword evidence="5" id="KW-1185">Reference proteome</keyword>